<evidence type="ECO:0000313" key="3">
    <source>
        <dbReference type="EMBL" id="MBS2965754.1"/>
    </source>
</evidence>
<keyword evidence="2" id="KW-0812">Transmembrane</keyword>
<keyword evidence="4" id="KW-1185">Reference proteome</keyword>
<accession>A0A8J8BGG8</accession>
<evidence type="ECO:0000313" key="4">
    <source>
        <dbReference type="Proteomes" id="UP000677913"/>
    </source>
</evidence>
<keyword evidence="2" id="KW-0472">Membrane</keyword>
<feature type="region of interest" description="Disordered" evidence="1">
    <location>
        <begin position="1"/>
        <end position="32"/>
    </location>
</feature>
<dbReference type="Proteomes" id="UP000677913">
    <property type="component" value="Unassembled WGS sequence"/>
</dbReference>
<comment type="caution">
    <text evidence="3">The sequence shown here is derived from an EMBL/GenBank/DDBJ whole genome shotgun (WGS) entry which is preliminary data.</text>
</comment>
<reference evidence="3" key="1">
    <citation type="submission" date="2021-04" db="EMBL/GenBank/DDBJ databases">
        <title>Genome based classification of Actinospica acidithermotolerans sp. nov., an actinobacterium isolated from an Indonesian hot spring.</title>
        <authorList>
            <person name="Kusuma A.B."/>
            <person name="Putra K.E."/>
            <person name="Nafisah S."/>
            <person name="Loh J."/>
            <person name="Nouioui I."/>
            <person name="Goodfellow M."/>
        </authorList>
    </citation>
    <scope>NUCLEOTIDE SEQUENCE</scope>
    <source>
        <strain evidence="3">DSM 45618</strain>
    </source>
</reference>
<proteinExistence type="predicted"/>
<dbReference type="EMBL" id="JAGSXH010000099">
    <property type="protein sequence ID" value="MBS2965754.1"/>
    <property type="molecule type" value="Genomic_DNA"/>
</dbReference>
<feature type="transmembrane region" description="Helical" evidence="2">
    <location>
        <begin position="39"/>
        <end position="61"/>
    </location>
</feature>
<organism evidence="3 4">
    <name type="scientific">Actinocrinis puniceicyclus</name>
    <dbReference type="NCBI Taxonomy" id="977794"/>
    <lineage>
        <taxon>Bacteria</taxon>
        <taxon>Bacillati</taxon>
        <taxon>Actinomycetota</taxon>
        <taxon>Actinomycetes</taxon>
        <taxon>Catenulisporales</taxon>
        <taxon>Actinospicaceae</taxon>
        <taxon>Actinocrinis</taxon>
    </lineage>
</organism>
<feature type="compositionally biased region" description="Basic and acidic residues" evidence="1">
    <location>
        <begin position="17"/>
        <end position="31"/>
    </location>
</feature>
<sequence>MSETGTPRDALPQDARQPQEEWPPRDWRESSRAAGRRQALYVALGMAVIFAVLVVVAIWGAHNG</sequence>
<dbReference type="RefSeq" id="WP_211470145.1">
    <property type="nucleotide sequence ID" value="NZ_JAGSXH010000099.1"/>
</dbReference>
<dbReference type="AlphaFoldDB" id="A0A8J8BGG8"/>
<gene>
    <name evidence="3" type="ORF">KGA66_22065</name>
</gene>
<evidence type="ECO:0000256" key="1">
    <source>
        <dbReference type="SAM" id="MobiDB-lite"/>
    </source>
</evidence>
<keyword evidence="2" id="KW-1133">Transmembrane helix</keyword>
<protein>
    <submittedName>
        <fullName evidence="3">Uncharacterized protein</fullName>
    </submittedName>
</protein>
<name>A0A8J8BGG8_9ACTN</name>
<evidence type="ECO:0000256" key="2">
    <source>
        <dbReference type="SAM" id="Phobius"/>
    </source>
</evidence>